<sequence>MISFQKIKKQHENQQVEHGSGYRLGQFFCNKFIKRDWPELFHASEKDAESMIKTWLIDHNYEDTLPPVVSIGAK</sequence>
<organism evidence="1 2">
    <name type="scientific">Aeromonas veronii</name>
    <dbReference type="NCBI Taxonomy" id="654"/>
    <lineage>
        <taxon>Bacteria</taxon>
        <taxon>Pseudomonadati</taxon>
        <taxon>Pseudomonadota</taxon>
        <taxon>Gammaproteobacteria</taxon>
        <taxon>Aeromonadales</taxon>
        <taxon>Aeromonadaceae</taxon>
        <taxon>Aeromonas</taxon>
    </lineage>
</organism>
<proteinExistence type="predicted"/>
<evidence type="ECO:0000313" key="2">
    <source>
        <dbReference type="Proteomes" id="UP000241986"/>
    </source>
</evidence>
<protein>
    <submittedName>
        <fullName evidence="1">Uncharacterized protein</fullName>
    </submittedName>
</protein>
<name>A0A2T4MZE5_AERVE</name>
<reference evidence="1 2" key="1">
    <citation type="submission" date="2018-03" db="EMBL/GenBank/DDBJ databases">
        <title>Aeromonas veronii whole genome sequencing and analysis.</title>
        <authorList>
            <person name="Xie H."/>
            <person name="Liu T."/>
            <person name="Wang K."/>
        </authorList>
    </citation>
    <scope>NUCLEOTIDE SEQUENCE [LARGE SCALE GENOMIC DNA]</scope>
    <source>
        <strain evidence="1 2">XH.VA.1</strain>
    </source>
</reference>
<dbReference type="AlphaFoldDB" id="A0A2T4MZE5"/>
<evidence type="ECO:0000313" key="1">
    <source>
        <dbReference type="EMBL" id="PTH79932.1"/>
    </source>
</evidence>
<dbReference type="RefSeq" id="WP_107684101.1">
    <property type="nucleotide sequence ID" value="NZ_PZKL01000038.1"/>
</dbReference>
<gene>
    <name evidence="1" type="ORF">DAA48_16855</name>
</gene>
<dbReference type="Proteomes" id="UP000241986">
    <property type="component" value="Unassembled WGS sequence"/>
</dbReference>
<dbReference type="EMBL" id="PZKL01000038">
    <property type="protein sequence ID" value="PTH79932.1"/>
    <property type="molecule type" value="Genomic_DNA"/>
</dbReference>
<comment type="caution">
    <text evidence="1">The sequence shown here is derived from an EMBL/GenBank/DDBJ whole genome shotgun (WGS) entry which is preliminary data.</text>
</comment>
<accession>A0A2T4MZE5</accession>